<keyword evidence="10" id="KW-0482">Metalloprotease</keyword>
<dbReference type="Gene3D" id="3.30.830.10">
    <property type="entry name" value="Metalloenzyme, LuxS/M16 peptidase-like"/>
    <property type="match status" value="4"/>
</dbReference>
<dbReference type="Proteomes" id="UP000272412">
    <property type="component" value="Unassembled WGS sequence"/>
</dbReference>
<keyword evidence="9" id="KW-0862">Zinc</keyword>
<dbReference type="GO" id="GO:0046872">
    <property type="term" value="F:metal ion binding"/>
    <property type="evidence" value="ECO:0007669"/>
    <property type="project" value="UniProtKB-KW"/>
</dbReference>
<dbReference type="Pfam" id="PF16187">
    <property type="entry name" value="Peptidase_M16_M"/>
    <property type="match status" value="1"/>
</dbReference>
<comment type="caution">
    <text evidence="20">The sequence shown here is derived from an EMBL/GenBank/DDBJ whole genome shotgun (WGS) entry which is preliminary data.</text>
</comment>
<feature type="domain" description="Peptidase M16 C-terminal" evidence="17">
    <location>
        <begin position="230"/>
        <end position="413"/>
    </location>
</feature>
<dbReference type="NCBIfam" id="NF011681">
    <property type="entry name" value="PRK15101.1"/>
    <property type="match status" value="1"/>
</dbReference>
<keyword evidence="8 20" id="KW-0378">Hydrolase</keyword>
<name>A0A3N4NQN9_9NEIS</name>
<dbReference type="PANTHER" id="PTHR43690:SF18">
    <property type="entry name" value="INSULIN-DEGRADING ENZYME-RELATED"/>
    <property type="match status" value="1"/>
</dbReference>
<dbReference type="EC" id="3.4.24.55" evidence="4"/>
<evidence type="ECO:0000256" key="15">
    <source>
        <dbReference type="SAM" id="SignalP"/>
    </source>
</evidence>
<organism evidence="20 21">
    <name type="scientific">Neisseria weixii</name>
    <dbReference type="NCBI Taxonomy" id="1853276"/>
    <lineage>
        <taxon>Bacteria</taxon>
        <taxon>Pseudomonadati</taxon>
        <taxon>Pseudomonadota</taxon>
        <taxon>Betaproteobacteria</taxon>
        <taxon>Neisseriales</taxon>
        <taxon>Neisseriaceae</taxon>
        <taxon>Neisseria</taxon>
    </lineage>
</organism>
<evidence type="ECO:0000256" key="6">
    <source>
        <dbReference type="ARBA" id="ARBA00022670"/>
    </source>
</evidence>
<keyword evidence="21" id="KW-1185">Reference proteome</keyword>
<dbReference type="Pfam" id="PF00675">
    <property type="entry name" value="Peptidase_M16"/>
    <property type="match status" value="1"/>
</dbReference>
<evidence type="ECO:0000256" key="10">
    <source>
        <dbReference type="ARBA" id="ARBA00023049"/>
    </source>
</evidence>
<dbReference type="InterPro" id="IPR054734">
    <property type="entry name" value="PqqF-like_C_4"/>
</dbReference>
<dbReference type="Pfam" id="PF05193">
    <property type="entry name" value="Peptidase_M16_C"/>
    <property type="match status" value="1"/>
</dbReference>
<keyword evidence="7" id="KW-0479">Metal-binding</keyword>
<evidence type="ECO:0000259" key="17">
    <source>
        <dbReference type="Pfam" id="PF05193"/>
    </source>
</evidence>
<evidence type="ECO:0000313" key="20">
    <source>
        <dbReference type="EMBL" id="RPD89563.1"/>
    </source>
</evidence>
<dbReference type="InterPro" id="IPR011249">
    <property type="entry name" value="Metalloenz_LuxS/M16"/>
</dbReference>
<dbReference type="InterPro" id="IPR007863">
    <property type="entry name" value="Peptidase_M16_C"/>
</dbReference>
<dbReference type="RefSeq" id="WP_123803925.1">
    <property type="nucleotide sequence ID" value="NZ_RPFL01000006.1"/>
</dbReference>
<evidence type="ECO:0000256" key="7">
    <source>
        <dbReference type="ARBA" id="ARBA00022723"/>
    </source>
</evidence>
<dbReference type="AlphaFoldDB" id="A0A3N4NQN9"/>
<protein>
    <recommendedName>
        <fullName evidence="5">Protease 3</fullName>
        <ecNumber evidence="4">3.4.24.55</ecNumber>
    </recommendedName>
    <alternativeName>
        <fullName evidence="13">Pitrilysin</fullName>
    </alternativeName>
    <alternativeName>
        <fullName evidence="12">Protease III</fullName>
    </alternativeName>
    <alternativeName>
        <fullName evidence="11">Protease pi</fullName>
    </alternativeName>
</protein>
<evidence type="ECO:0000256" key="8">
    <source>
        <dbReference type="ARBA" id="ARBA00022801"/>
    </source>
</evidence>
<keyword evidence="6" id="KW-0645">Protease</keyword>
<proteinExistence type="inferred from homology"/>
<sequence length="980" mass="110350">MNRFFGVRTVYTAVFTVLLSISLPHAAAENVQTASATVATPYRFIGETVRKAPKDKAEYRAVALANGMTVLLISDPAANQSIMAAALPIGSKDDPITQQGMAHYLEHMIFMGSKHYPDVDGLMTFLQKNGGRTNASTNFMRTSYHFQVNHDAFDEAVARMADALAFPILSPEYSKKELNAVNAELVRAKASDAALLASIGANTVNPAHPSAKSLHGSRESLRDKSGSKLHDELLKFHRQYYSANLFKAVLYSRQPIEQLAKLAADTLGKMPNKQVIEPKINVPLYREQDKAIVLQYKPLRPEKSITLTFGYPKNEEQLFRAKTGAYLAYLLTNTTAGTLSDYLIKNGLSDSGLLALPADNNGGNESAFVLTLVLTEKGWQQRDRIISMIFQQIELIKQSGIDDAYYQEIRESLKQSFQTTDVPKSAGYAAALAETMLRYPLANIIDAGFVADGLDKAAVMEKLNGMTPDNMRLMEVSDGLNPSQHTTPYFGAVYDIRPFTTQQKAQWLDFSGNPKLVLPQRNPYFADDFSANAQGVKRSHPKALRNQKGLKIFHMPSQHFGDNPEVTITMMFSIMPNQPDLKLGVAALAFGYMNDLTQSQLSYQSKIAGMSVGITPTETGFVLNSGGYAQHLGKLTTDYLRNFTQTPLNADQLEQARKRLLDGLKARKKAGSLAQTVSAFHDFERYPTFDWDDLYTGAKEVNLQDVAMVRNRILSNINGLRVFSFGNFSDKQAKSLVRYVQKIVPNANLDVYRIRYPDVGQSERKLNHIVNVPHEDNALSIIYMPKDYEWLEGRVRASLLTRILSRWYFDDLRTDKQLGYSISQGVYTIGKTAGLQFSVQSADATPAEIMRHNQRFFEESWQKLQDLSEEDVVRQRNNMLIHLRRKPESLLQEAWRYANDFLYGNYEFDTRQKIIDLTEKLTKQDLLDFYRKAVMEREGFVFASQALGTKAKESDAARFEGYERVTSIAKLQKEFEIKEY</sequence>
<evidence type="ECO:0000259" key="16">
    <source>
        <dbReference type="Pfam" id="PF00675"/>
    </source>
</evidence>
<comment type="cofactor">
    <cofactor evidence="1">
        <name>Zn(2+)</name>
        <dbReference type="ChEBI" id="CHEBI:29105"/>
    </cofactor>
</comment>
<dbReference type="InterPro" id="IPR001431">
    <property type="entry name" value="Pept_M16_Zn_BS"/>
</dbReference>
<dbReference type="OrthoDB" id="9811314at2"/>
<evidence type="ECO:0000259" key="19">
    <source>
        <dbReference type="Pfam" id="PF22456"/>
    </source>
</evidence>
<evidence type="ECO:0000256" key="4">
    <source>
        <dbReference type="ARBA" id="ARBA00012449"/>
    </source>
</evidence>
<evidence type="ECO:0000256" key="2">
    <source>
        <dbReference type="ARBA" id="ARBA00002184"/>
    </source>
</evidence>
<evidence type="ECO:0000313" key="21">
    <source>
        <dbReference type="Proteomes" id="UP000272412"/>
    </source>
</evidence>
<feature type="domain" description="Peptidase M16 middle/third" evidence="18">
    <location>
        <begin position="423"/>
        <end position="692"/>
    </location>
</feature>
<dbReference type="PANTHER" id="PTHR43690">
    <property type="entry name" value="NARDILYSIN"/>
    <property type="match status" value="1"/>
</dbReference>
<dbReference type="GO" id="GO:0006508">
    <property type="term" value="P:proteolysis"/>
    <property type="evidence" value="ECO:0007669"/>
    <property type="project" value="UniProtKB-KW"/>
</dbReference>
<evidence type="ECO:0000256" key="12">
    <source>
        <dbReference type="ARBA" id="ARBA00031184"/>
    </source>
</evidence>
<comment type="function">
    <text evidence="2">Endopeptidase that degrades small peptides of less than 7 kDa, such as glucagon and insulin.</text>
</comment>
<evidence type="ECO:0000256" key="14">
    <source>
        <dbReference type="RuleBase" id="RU004447"/>
    </source>
</evidence>
<evidence type="ECO:0000259" key="18">
    <source>
        <dbReference type="Pfam" id="PF16187"/>
    </source>
</evidence>
<dbReference type="EMBL" id="RPFL01000006">
    <property type="protein sequence ID" value="RPD89563.1"/>
    <property type="molecule type" value="Genomic_DNA"/>
</dbReference>
<dbReference type="InterPro" id="IPR050626">
    <property type="entry name" value="Peptidase_M16"/>
</dbReference>
<evidence type="ECO:0000256" key="5">
    <source>
        <dbReference type="ARBA" id="ARBA00017565"/>
    </source>
</evidence>
<feature type="chain" id="PRO_5017939809" description="Protease 3" evidence="15">
    <location>
        <begin position="27"/>
        <end position="980"/>
    </location>
</feature>
<dbReference type="PROSITE" id="PS00143">
    <property type="entry name" value="INSULINASE"/>
    <property type="match status" value="1"/>
</dbReference>
<feature type="domain" description="Peptidase M16 N-terminal" evidence="16">
    <location>
        <begin position="70"/>
        <end position="192"/>
    </location>
</feature>
<comment type="similarity">
    <text evidence="3 14">Belongs to the peptidase M16 family.</text>
</comment>
<dbReference type="GO" id="GO:0004222">
    <property type="term" value="F:metalloendopeptidase activity"/>
    <property type="evidence" value="ECO:0007669"/>
    <property type="project" value="UniProtKB-EC"/>
</dbReference>
<evidence type="ECO:0000256" key="9">
    <source>
        <dbReference type="ARBA" id="ARBA00022833"/>
    </source>
</evidence>
<evidence type="ECO:0000256" key="13">
    <source>
        <dbReference type="ARBA" id="ARBA00033450"/>
    </source>
</evidence>
<dbReference type="SUPFAM" id="SSF63411">
    <property type="entry name" value="LuxS/MPP-like metallohydrolase"/>
    <property type="match status" value="4"/>
</dbReference>
<dbReference type="InterPro" id="IPR011765">
    <property type="entry name" value="Pept_M16_N"/>
</dbReference>
<evidence type="ECO:0000256" key="1">
    <source>
        <dbReference type="ARBA" id="ARBA00001947"/>
    </source>
</evidence>
<reference evidence="20 21" key="1">
    <citation type="submission" date="2018-11" db="EMBL/GenBank/DDBJ databases">
        <title>Neisseria weixii sp. nov. isolated from the rectal contents of plateau pika (Ochotona cruzoniae).</title>
        <authorList>
            <person name="Zhang G."/>
        </authorList>
    </citation>
    <scope>NUCLEOTIDE SEQUENCE [LARGE SCALE GENOMIC DNA]</scope>
    <source>
        <strain evidence="20 21">10009</strain>
    </source>
</reference>
<accession>A0A3N4NQN9</accession>
<feature type="domain" description="Coenzyme PQQ synthesis protein F-like C-terminal lobe" evidence="19">
    <location>
        <begin position="799"/>
        <end position="897"/>
    </location>
</feature>
<evidence type="ECO:0000256" key="11">
    <source>
        <dbReference type="ARBA" id="ARBA00029597"/>
    </source>
</evidence>
<dbReference type="FunFam" id="3.30.830.10:FF:000012">
    <property type="entry name" value="Protease 3"/>
    <property type="match status" value="1"/>
</dbReference>
<dbReference type="Pfam" id="PF22456">
    <property type="entry name" value="PqqF-like_C_4"/>
    <property type="match status" value="1"/>
</dbReference>
<feature type="signal peptide" evidence="15">
    <location>
        <begin position="1"/>
        <end position="26"/>
    </location>
</feature>
<dbReference type="GO" id="GO:0005737">
    <property type="term" value="C:cytoplasm"/>
    <property type="evidence" value="ECO:0007669"/>
    <property type="project" value="UniProtKB-ARBA"/>
</dbReference>
<dbReference type="InterPro" id="IPR032632">
    <property type="entry name" value="Peptidase_M16_M"/>
</dbReference>
<evidence type="ECO:0000256" key="3">
    <source>
        <dbReference type="ARBA" id="ARBA00007261"/>
    </source>
</evidence>
<gene>
    <name evidence="20" type="ORF">EGK74_03720</name>
</gene>
<keyword evidence="15" id="KW-0732">Signal</keyword>